<keyword evidence="2" id="KW-1185">Reference proteome</keyword>
<name>A0A2N3PNX7_9PROT</name>
<dbReference type="AlphaFoldDB" id="A0A2N3PNX7"/>
<protein>
    <submittedName>
        <fullName evidence="1">Uncharacterized protein</fullName>
    </submittedName>
</protein>
<comment type="caution">
    <text evidence="1">The sequence shown here is derived from an EMBL/GenBank/DDBJ whole genome shotgun (WGS) entry which is preliminary data.</text>
</comment>
<organism evidence="1 2">
    <name type="scientific">Telmatospirillum siberiense</name>
    <dbReference type="NCBI Taxonomy" id="382514"/>
    <lineage>
        <taxon>Bacteria</taxon>
        <taxon>Pseudomonadati</taxon>
        <taxon>Pseudomonadota</taxon>
        <taxon>Alphaproteobacteria</taxon>
        <taxon>Rhodospirillales</taxon>
        <taxon>Rhodospirillaceae</taxon>
        <taxon>Telmatospirillum</taxon>
    </lineage>
</organism>
<sequence length="265" mass="28842">MSARMNIVDTRHVVFPARPSPGFDQATIDFYRDLVQPFGRSVDEDLLSRGGGIQHRDIIDDLIRDDFAYRPDLIVIAHALPDLLPFTVVGPYLDHRLNGGATCFGISQQGLGAPFTALRTALGYHRVSRSRLAVIAILEQTTLPSRHPVAEERELLDSGVILVLSEDAGFPISQVLLLDPETPVRSSITRHIDKEAGATLVILGASVDAGDLDCTVQRADARHYCTGVWVALSQASSRLRDTFSTIILCDTDPVSGASYIAVLRA</sequence>
<reference evidence="2" key="1">
    <citation type="submission" date="2017-12" db="EMBL/GenBank/DDBJ databases">
        <title>Draft genome sequence of Telmatospirillum siberiense 26-4b1T, an acidotolerant peatland alphaproteobacterium potentially involved in sulfur cycling.</title>
        <authorList>
            <person name="Hausmann B."/>
            <person name="Pjevac P."/>
            <person name="Schreck K."/>
            <person name="Herbold C.W."/>
            <person name="Daims H."/>
            <person name="Wagner M."/>
            <person name="Pester M."/>
            <person name="Loy A."/>
        </authorList>
    </citation>
    <scope>NUCLEOTIDE SEQUENCE [LARGE SCALE GENOMIC DNA]</scope>
    <source>
        <strain evidence="2">26-4b1</strain>
    </source>
</reference>
<evidence type="ECO:0000313" key="1">
    <source>
        <dbReference type="EMBL" id="PKU22084.1"/>
    </source>
</evidence>
<dbReference type="EMBL" id="PIUM01000038">
    <property type="protein sequence ID" value="PKU22084.1"/>
    <property type="molecule type" value="Genomic_DNA"/>
</dbReference>
<accession>A0A2N3PNX7</accession>
<evidence type="ECO:0000313" key="2">
    <source>
        <dbReference type="Proteomes" id="UP000233293"/>
    </source>
</evidence>
<proteinExistence type="predicted"/>
<dbReference type="Proteomes" id="UP000233293">
    <property type="component" value="Unassembled WGS sequence"/>
</dbReference>
<gene>
    <name evidence="1" type="ORF">CWS72_23505</name>
</gene>